<gene>
    <name evidence="1" type="ordered locus">GNIT_2666</name>
</gene>
<proteinExistence type="predicted"/>
<dbReference type="OrthoDB" id="5293337at2"/>
<dbReference type="HOGENOM" id="CLU_114442_0_0_6"/>
<dbReference type="Proteomes" id="UP000009282">
    <property type="component" value="Chromosome"/>
</dbReference>
<dbReference type="SUPFAM" id="SSF54534">
    <property type="entry name" value="FKBP-like"/>
    <property type="match status" value="1"/>
</dbReference>
<dbReference type="eggNOG" id="COG0782">
    <property type="taxonomic scope" value="Bacteria"/>
</dbReference>
<name>G4QMB1_GLANF</name>
<dbReference type="RefSeq" id="WP_014109636.1">
    <property type="nucleotide sequence ID" value="NC_016041.1"/>
</dbReference>
<sequence length="161" mass="17696">MSYKNKLIEHLICELEANYQTALTAAKRAHSTATDKANIAENKYDTLALEAAYLAEGQAKRASECRADLDAIKKLGPVDFSQSDAIAVGALLSLIDQEKKPLLLFLAPVSGGLKFIFEEQTIVVITQSSPLGKKLLGKFVDDEFEFGSAQYKKHYLIMNVV</sequence>
<dbReference type="InterPro" id="IPR036953">
    <property type="entry name" value="GreA/GreB_C_sf"/>
</dbReference>
<dbReference type="KEGG" id="gni:GNIT_2666"/>
<dbReference type="GO" id="GO:0003746">
    <property type="term" value="F:translation elongation factor activity"/>
    <property type="evidence" value="ECO:0007669"/>
    <property type="project" value="UniProtKB-KW"/>
</dbReference>
<dbReference type="GO" id="GO:0003677">
    <property type="term" value="F:DNA binding"/>
    <property type="evidence" value="ECO:0007669"/>
    <property type="project" value="InterPro"/>
</dbReference>
<dbReference type="STRING" id="1085623.GNIT_2666"/>
<keyword evidence="1" id="KW-0251">Elongation factor</keyword>
<evidence type="ECO:0000313" key="1">
    <source>
        <dbReference type="EMBL" id="AEP30763.1"/>
    </source>
</evidence>
<dbReference type="AlphaFoldDB" id="G4QMB1"/>
<dbReference type="GO" id="GO:0032784">
    <property type="term" value="P:regulation of DNA-templated transcription elongation"/>
    <property type="evidence" value="ECO:0007669"/>
    <property type="project" value="InterPro"/>
</dbReference>
<reference evidence="1 2" key="1">
    <citation type="journal article" date="2011" name="J. Bacteriol.">
        <title>Complete genome sequence of seawater bacterium Glaciecola nitratireducens FR1064T.</title>
        <authorList>
            <person name="Bian F."/>
            <person name="Qin Q.L."/>
            <person name="Xie B.B."/>
            <person name="Shu Y.L."/>
            <person name="Zhang X.Y."/>
            <person name="Yu Y."/>
            <person name="Chen B."/>
            <person name="Chen X.L."/>
            <person name="Zhou B.C."/>
            <person name="Zhang Y.Z."/>
        </authorList>
    </citation>
    <scope>NUCLEOTIDE SEQUENCE [LARGE SCALE GENOMIC DNA]</scope>
    <source>
        <strain evidence="2">JCM 12485 / KCTC 12276 / FR1064</strain>
    </source>
</reference>
<evidence type="ECO:0000313" key="2">
    <source>
        <dbReference type="Proteomes" id="UP000009282"/>
    </source>
</evidence>
<organism evidence="1 2">
    <name type="scientific">Glaciecola nitratireducens (strain JCM 12485 / KCTC 12276 / FR1064)</name>
    <dbReference type="NCBI Taxonomy" id="1085623"/>
    <lineage>
        <taxon>Bacteria</taxon>
        <taxon>Pseudomonadati</taxon>
        <taxon>Pseudomonadota</taxon>
        <taxon>Gammaproteobacteria</taxon>
        <taxon>Alteromonadales</taxon>
        <taxon>Alteromonadaceae</taxon>
        <taxon>Brumicola</taxon>
    </lineage>
</organism>
<keyword evidence="2" id="KW-1185">Reference proteome</keyword>
<dbReference type="Gene3D" id="3.10.50.30">
    <property type="entry name" value="Transcription elongation factor, GreA/GreB, C-terminal domain"/>
    <property type="match status" value="1"/>
</dbReference>
<dbReference type="EMBL" id="CP003060">
    <property type="protein sequence ID" value="AEP30763.1"/>
    <property type="molecule type" value="Genomic_DNA"/>
</dbReference>
<keyword evidence="1" id="KW-0648">Protein biosynthesis</keyword>
<protein>
    <submittedName>
        <fullName evidence="1">Transcription elongation factor</fullName>
    </submittedName>
</protein>
<accession>G4QMB1</accession>